<dbReference type="PROSITE" id="PS50297">
    <property type="entry name" value="ANK_REP_REGION"/>
    <property type="match status" value="2"/>
</dbReference>
<feature type="active site" evidence="4">
    <location>
        <position position="43"/>
    </location>
</feature>
<dbReference type="FunFam" id="3.40.50.40:FF:000001">
    <property type="entry name" value="L-asparaginase 1"/>
    <property type="match status" value="1"/>
</dbReference>
<dbReference type="InParanoid" id="A0A0L0HRP2"/>
<dbReference type="PROSITE" id="PS00144">
    <property type="entry name" value="ASN_GLN_ASE_1"/>
    <property type="match status" value="1"/>
</dbReference>
<evidence type="ECO:0000256" key="4">
    <source>
        <dbReference type="PROSITE-ProRule" id="PRU10099"/>
    </source>
</evidence>
<dbReference type="Proteomes" id="UP000053201">
    <property type="component" value="Unassembled WGS sequence"/>
</dbReference>
<dbReference type="RefSeq" id="XP_016612080.1">
    <property type="nucleotide sequence ID" value="XM_016749805.1"/>
</dbReference>
<dbReference type="CDD" id="cd08963">
    <property type="entry name" value="L-asparaginase_I"/>
    <property type="match status" value="1"/>
</dbReference>
<dbReference type="PANTHER" id="PTHR11707:SF28">
    <property type="entry name" value="60 KDA LYSOPHOSPHOLIPASE"/>
    <property type="match status" value="1"/>
</dbReference>
<feature type="active site" evidence="5">
    <location>
        <position position="194"/>
    </location>
</feature>
<dbReference type="SMART" id="SM00870">
    <property type="entry name" value="Asparaginase"/>
    <property type="match status" value="1"/>
</dbReference>
<evidence type="ECO:0000256" key="6">
    <source>
        <dbReference type="SAM" id="MobiDB-lite"/>
    </source>
</evidence>
<dbReference type="GO" id="GO:0004067">
    <property type="term" value="F:asparaginase activity"/>
    <property type="evidence" value="ECO:0007669"/>
    <property type="project" value="UniProtKB-UniRule"/>
</dbReference>
<evidence type="ECO:0000256" key="2">
    <source>
        <dbReference type="ARBA" id="ARBA00022801"/>
    </source>
</evidence>
<feature type="domain" description="L-asparaginase N-terminal" evidence="7">
    <location>
        <begin position="34"/>
        <end position="295"/>
    </location>
</feature>
<gene>
    <name evidence="9" type="ORF">SPPG_01487</name>
</gene>
<keyword evidence="3" id="KW-0040">ANK repeat</keyword>
<feature type="region of interest" description="Disordered" evidence="6">
    <location>
        <begin position="702"/>
        <end position="732"/>
    </location>
</feature>
<dbReference type="STRING" id="645134.A0A0L0HRP2"/>
<dbReference type="InterPro" id="IPR036152">
    <property type="entry name" value="Asp/glu_Ase-like_sf"/>
</dbReference>
<evidence type="ECO:0000256" key="5">
    <source>
        <dbReference type="PROSITE-ProRule" id="PRU10100"/>
    </source>
</evidence>
<keyword evidence="2" id="KW-0378">Hydrolase</keyword>
<dbReference type="SMR" id="A0A0L0HRP2"/>
<dbReference type="PROSITE" id="PS50088">
    <property type="entry name" value="ANK_REPEAT"/>
    <property type="match status" value="2"/>
</dbReference>
<dbReference type="InterPro" id="IPR006034">
    <property type="entry name" value="Asparaginase/glutaminase-like"/>
</dbReference>
<dbReference type="InterPro" id="IPR027474">
    <property type="entry name" value="L-asparaginase_N"/>
</dbReference>
<dbReference type="PIRSF" id="PIRSF001220">
    <property type="entry name" value="L-ASNase_gatD"/>
    <property type="match status" value="1"/>
</dbReference>
<dbReference type="Pfam" id="PF17763">
    <property type="entry name" value="Asparaginase_C"/>
    <property type="match status" value="1"/>
</dbReference>
<name>A0A0L0HRP2_SPIPD</name>
<dbReference type="Gene3D" id="1.25.40.20">
    <property type="entry name" value="Ankyrin repeat-containing domain"/>
    <property type="match status" value="2"/>
</dbReference>
<dbReference type="InterPro" id="IPR002110">
    <property type="entry name" value="Ankyrin_rpt"/>
</dbReference>
<dbReference type="PROSITE" id="PS00917">
    <property type="entry name" value="ASN_GLN_ASE_2"/>
    <property type="match status" value="1"/>
</dbReference>
<evidence type="ECO:0000256" key="1">
    <source>
        <dbReference type="ARBA" id="ARBA00012920"/>
    </source>
</evidence>
<keyword evidence="10" id="KW-1185">Reference proteome</keyword>
<dbReference type="eggNOG" id="KOG0503">
    <property type="taxonomic scope" value="Eukaryota"/>
</dbReference>
<dbReference type="Pfam" id="PF12796">
    <property type="entry name" value="Ank_2"/>
    <property type="match status" value="2"/>
</dbReference>
<dbReference type="InterPro" id="IPR027475">
    <property type="entry name" value="Asparaginase/glutaminase_AS2"/>
</dbReference>
<proteinExistence type="predicted"/>
<evidence type="ECO:0000259" key="8">
    <source>
        <dbReference type="Pfam" id="PF17763"/>
    </source>
</evidence>
<evidence type="ECO:0000313" key="9">
    <source>
        <dbReference type="EMBL" id="KND04041.1"/>
    </source>
</evidence>
<accession>A0A0L0HRP2</accession>
<feature type="region of interest" description="Disordered" evidence="6">
    <location>
        <begin position="659"/>
        <end position="686"/>
    </location>
</feature>
<dbReference type="InterPro" id="IPR027473">
    <property type="entry name" value="L-asparaginase_C"/>
</dbReference>
<dbReference type="SMART" id="SM00248">
    <property type="entry name" value="ANK"/>
    <property type="match status" value="4"/>
</dbReference>
<dbReference type="OrthoDB" id="542841at2759"/>
<sequence>MSTEDNSTVFVSDAVNAVVAADVADDMITADISRVLILYTGGTIGMKNTPEHGYLPVPGYLSQTLASMTRFHDPTGFAEHAQETGIADREANKFPLTNAVNIPLRLADNGRHAKVNNARGAPHTVINGTPVVRVRKPALITPPSLYGKRIRYSILEYDPLLDSSNMTMTDWVKIATDIEVNYMLFDAFIVLHGTDTMSFSASALSFMLEELGKTVILSGSQVPLAEVRNDAVDNLLGALTIAGHFVIPEVGLFFNNKLYRGNRSMKVDAVDFNAFDSPNLRPLVSVGINIDVSWPDVLRPTAIAKFRAHKIMDSSVATLRLFPGITEATVRAFLSPPIKGVVIETYGSGNAPNNRPDILAALKEASDRGVVIVNCTQCKRGLVTDLYATGKALLKVGVVPGADMTPECALTKLSYLLGKKHAPAECRNLVRRSLRGELTTPSRRQRFTYQQGMQGLISSVMSLFGRVPAATPLTGDIPKDHVAEENLGGMERALIPMLMCQAARMGDIEGLQVITADYRPLINIGDYDGRTPLHIASSENQTATVEFLLLQGANVHLRDRFGHSPLWDAIRCRSEGNIALLRQAGAHFSEEELDEAAIRLWSAVSNNDFKLFKLLTESGADLNKPVYDGKTPLHLAAKEHKTEFVQFIVDYAIQVANEQKRTQTPTPSSIDSPPPSPRTPTMWHRPSSPFPLAFRSTVSEAGSTSSLTTPSWIEVQLEPTDSSGRTPLEEARDLGDSGVEVVNLLEAGLWKLRAIKE</sequence>
<dbReference type="Gene3D" id="3.40.50.1170">
    <property type="entry name" value="L-asparaginase, N-terminal domain"/>
    <property type="match status" value="1"/>
</dbReference>
<dbReference type="AlphaFoldDB" id="A0A0L0HRP2"/>
<evidence type="ECO:0000259" key="7">
    <source>
        <dbReference type="Pfam" id="PF00710"/>
    </source>
</evidence>
<evidence type="ECO:0000256" key="3">
    <source>
        <dbReference type="PROSITE-ProRule" id="PRU00023"/>
    </source>
</evidence>
<dbReference type="SUPFAM" id="SSF48403">
    <property type="entry name" value="Ankyrin repeat"/>
    <property type="match status" value="1"/>
</dbReference>
<dbReference type="Pfam" id="PF00710">
    <property type="entry name" value="Asparaginase"/>
    <property type="match status" value="1"/>
</dbReference>
<dbReference type="SUPFAM" id="SSF53774">
    <property type="entry name" value="Glutaminase/Asparaginase"/>
    <property type="match status" value="1"/>
</dbReference>
<dbReference type="InterPro" id="IPR020827">
    <property type="entry name" value="Asparaginase/glutaminase_AS1"/>
</dbReference>
<dbReference type="PANTHER" id="PTHR11707">
    <property type="entry name" value="L-ASPARAGINASE"/>
    <property type="match status" value="1"/>
</dbReference>
<feature type="compositionally biased region" description="Polar residues" evidence="6">
    <location>
        <begin position="702"/>
        <end position="711"/>
    </location>
</feature>
<feature type="domain" description="Asparaginase/glutaminase C-terminal" evidence="8">
    <location>
        <begin position="316"/>
        <end position="429"/>
    </location>
</feature>
<dbReference type="PIRSF" id="PIRSF500176">
    <property type="entry name" value="L_ASNase"/>
    <property type="match status" value="1"/>
</dbReference>
<dbReference type="VEuPathDB" id="FungiDB:SPPG_01487"/>
<dbReference type="InterPro" id="IPR041725">
    <property type="entry name" value="L-asparaginase_I"/>
</dbReference>
<dbReference type="OMA" id="CDVGVIP"/>
<feature type="repeat" description="ANK" evidence="3">
    <location>
        <begin position="628"/>
        <end position="660"/>
    </location>
</feature>
<reference evidence="9 10" key="1">
    <citation type="submission" date="2009-08" db="EMBL/GenBank/DDBJ databases">
        <title>The Genome Sequence of Spizellomyces punctatus strain DAOM BR117.</title>
        <authorList>
            <consortium name="The Broad Institute Genome Sequencing Platform"/>
            <person name="Russ C."/>
            <person name="Cuomo C."/>
            <person name="Shea T."/>
            <person name="Young S.K."/>
            <person name="Zeng Q."/>
            <person name="Koehrsen M."/>
            <person name="Haas B."/>
            <person name="Borodovsky M."/>
            <person name="Guigo R."/>
            <person name="Alvarado L."/>
            <person name="Berlin A."/>
            <person name="Bochicchio J."/>
            <person name="Borenstein D."/>
            <person name="Chapman S."/>
            <person name="Chen Z."/>
            <person name="Engels R."/>
            <person name="Freedman E."/>
            <person name="Gellesch M."/>
            <person name="Goldberg J."/>
            <person name="Griggs A."/>
            <person name="Gujja S."/>
            <person name="Heiman D."/>
            <person name="Hepburn T."/>
            <person name="Howarth C."/>
            <person name="Jen D."/>
            <person name="Larson L."/>
            <person name="Lewis B."/>
            <person name="Mehta T."/>
            <person name="Park D."/>
            <person name="Pearson M."/>
            <person name="Roberts A."/>
            <person name="Saif S."/>
            <person name="Shenoy N."/>
            <person name="Sisk P."/>
            <person name="Stolte C."/>
            <person name="Sykes S."/>
            <person name="Thomson T."/>
            <person name="Walk T."/>
            <person name="White J."/>
            <person name="Yandava C."/>
            <person name="Burger G."/>
            <person name="Gray M.W."/>
            <person name="Holland P.W.H."/>
            <person name="King N."/>
            <person name="Lang F.B.F."/>
            <person name="Roger A.J."/>
            <person name="Ruiz-Trillo I."/>
            <person name="Lander E."/>
            <person name="Nusbaum C."/>
        </authorList>
    </citation>
    <scope>NUCLEOTIDE SEQUENCE [LARGE SCALE GENOMIC DNA]</scope>
    <source>
        <strain evidence="9 10">DAOM BR117</strain>
    </source>
</reference>
<dbReference type="GO" id="GO:0006528">
    <property type="term" value="P:asparagine metabolic process"/>
    <property type="evidence" value="ECO:0007669"/>
    <property type="project" value="UniProtKB-ARBA"/>
</dbReference>
<dbReference type="InterPro" id="IPR037152">
    <property type="entry name" value="L-asparaginase_N_sf"/>
</dbReference>
<feature type="repeat" description="ANK" evidence="3">
    <location>
        <begin position="528"/>
        <end position="560"/>
    </location>
</feature>
<protein>
    <recommendedName>
        <fullName evidence="1">asparaginase</fullName>
        <ecNumber evidence="1">3.5.1.1</ecNumber>
    </recommendedName>
</protein>
<dbReference type="InterPro" id="IPR036770">
    <property type="entry name" value="Ankyrin_rpt-contain_sf"/>
</dbReference>
<dbReference type="EC" id="3.5.1.1" evidence="1"/>
<dbReference type="GeneID" id="27685147"/>
<dbReference type="InterPro" id="IPR040919">
    <property type="entry name" value="Asparaginase_C"/>
</dbReference>
<organism evidence="9 10">
    <name type="scientific">Spizellomyces punctatus (strain DAOM BR117)</name>
    <dbReference type="NCBI Taxonomy" id="645134"/>
    <lineage>
        <taxon>Eukaryota</taxon>
        <taxon>Fungi</taxon>
        <taxon>Fungi incertae sedis</taxon>
        <taxon>Chytridiomycota</taxon>
        <taxon>Chytridiomycota incertae sedis</taxon>
        <taxon>Chytridiomycetes</taxon>
        <taxon>Spizellomycetales</taxon>
        <taxon>Spizellomycetaceae</taxon>
        <taxon>Spizellomyces</taxon>
    </lineage>
</organism>
<evidence type="ECO:0000313" key="10">
    <source>
        <dbReference type="Proteomes" id="UP000053201"/>
    </source>
</evidence>
<dbReference type="PROSITE" id="PS51732">
    <property type="entry name" value="ASN_GLN_ASE_3"/>
    <property type="match status" value="1"/>
</dbReference>
<dbReference type="PRINTS" id="PR00139">
    <property type="entry name" value="ASNGLNASE"/>
</dbReference>
<dbReference type="EMBL" id="KQ257451">
    <property type="protein sequence ID" value="KND04041.1"/>
    <property type="molecule type" value="Genomic_DNA"/>
</dbReference>
<dbReference type="Gene3D" id="3.40.50.40">
    <property type="match status" value="1"/>
</dbReference>